<dbReference type="GO" id="GO:0006405">
    <property type="term" value="P:RNA export from nucleus"/>
    <property type="evidence" value="ECO:0007669"/>
    <property type="project" value="TreeGrafter"/>
</dbReference>
<evidence type="ECO:0000256" key="10">
    <source>
        <dbReference type="ARBA" id="ARBA00023242"/>
    </source>
</evidence>
<feature type="region of interest" description="Disordered" evidence="11">
    <location>
        <begin position="1037"/>
        <end position="1070"/>
    </location>
</feature>
<dbReference type="GO" id="GO:0034398">
    <property type="term" value="P:telomere tethering at nuclear periphery"/>
    <property type="evidence" value="ECO:0007669"/>
    <property type="project" value="TreeGrafter"/>
</dbReference>
<evidence type="ECO:0000256" key="8">
    <source>
        <dbReference type="ARBA" id="ARBA00023010"/>
    </source>
</evidence>
<dbReference type="InterPro" id="IPR037665">
    <property type="entry name" value="Nucleoporin_S59-like"/>
</dbReference>
<feature type="region of interest" description="Disordered" evidence="11">
    <location>
        <begin position="1916"/>
        <end position="1941"/>
    </location>
</feature>
<evidence type="ECO:0000256" key="1">
    <source>
        <dbReference type="ARBA" id="ARBA00004567"/>
    </source>
</evidence>
<evidence type="ECO:0000259" key="12">
    <source>
        <dbReference type="PROSITE" id="PS51434"/>
    </source>
</evidence>
<dbReference type="Pfam" id="PF04096">
    <property type="entry name" value="Nucleoporin2"/>
    <property type="match status" value="1"/>
</dbReference>
<accession>A0A9P8L8S9</accession>
<organism evidence="13 14">
    <name type="scientific">Trichoglossum hirsutum</name>
    <dbReference type="NCBI Taxonomy" id="265104"/>
    <lineage>
        <taxon>Eukaryota</taxon>
        <taxon>Fungi</taxon>
        <taxon>Dikarya</taxon>
        <taxon>Ascomycota</taxon>
        <taxon>Pezizomycotina</taxon>
        <taxon>Geoglossomycetes</taxon>
        <taxon>Geoglossales</taxon>
        <taxon>Geoglossaceae</taxon>
        <taxon>Trichoglossum</taxon>
    </lineage>
</organism>
<keyword evidence="3" id="KW-0813">Transport</keyword>
<evidence type="ECO:0000256" key="7">
    <source>
        <dbReference type="ARBA" id="ARBA00022927"/>
    </source>
</evidence>
<proteinExistence type="inferred from homology"/>
<dbReference type="Gene3D" id="1.25.40.690">
    <property type="match status" value="1"/>
</dbReference>
<evidence type="ECO:0000313" key="13">
    <source>
        <dbReference type="EMBL" id="KAH0556405.1"/>
    </source>
</evidence>
<dbReference type="Gene3D" id="1.10.10.2360">
    <property type="match status" value="1"/>
</dbReference>
<evidence type="ECO:0000256" key="5">
    <source>
        <dbReference type="ARBA" id="ARBA00022813"/>
    </source>
</evidence>
<dbReference type="Pfam" id="PF13634">
    <property type="entry name" value="Nucleoporin_FG"/>
    <property type="match status" value="3"/>
</dbReference>
<comment type="similarity">
    <text evidence="2">Belongs to the nucleoporin GLFG family.</text>
</comment>
<feature type="compositionally biased region" description="Basic and acidic residues" evidence="11">
    <location>
        <begin position="1270"/>
        <end position="1281"/>
    </location>
</feature>
<dbReference type="Proteomes" id="UP000750711">
    <property type="component" value="Unassembled WGS sequence"/>
</dbReference>
<dbReference type="GO" id="GO:0006606">
    <property type="term" value="P:protein import into nucleus"/>
    <property type="evidence" value="ECO:0007669"/>
    <property type="project" value="TreeGrafter"/>
</dbReference>
<dbReference type="PROSITE" id="PS51434">
    <property type="entry name" value="NUP_C"/>
    <property type="match status" value="1"/>
</dbReference>
<dbReference type="FunFam" id="3.30.1610.10:FF:000003">
    <property type="entry name" value="Nucleoporin SONB, putative"/>
    <property type="match status" value="1"/>
</dbReference>
<evidence type="ECO:0000256" key="3">
    <source>
        <dbReference type="ARBA" id="ARBA00022448"/>
    </source>
</evidence>
<feature type="region of interest" description="Disordered" evidence="11">
    <location>
        <begin position="1190"/>
        <end position="1225"/>
    </location>
</feature>
<feature type="domain" description="Peptidase S59" evidence="12">
    <location>
        <begin position="888"/>
        <end position="1030"/>
    </location>
</feature>
<keyword evidence="10" id="KW-0539">Nucleus</keyword>
<feature type="region of interest" description="Disordered" evidence="11">
    <location>
        <begin position="1"/>
        <end position="46"/>
    </location>
</feature>
<dbReference type="GO" id="GO:0017056">
    <property type="term" value="F:structural constituent of nuclear pore"/>
    <property type="evidence" value="ECO:0007669"/>
    <property type="project" value="InterPro"/>
</dbReference>
<evidence type="ECO:0000256" key="11">
    <source>
        <dbReference type="SAM" id="MobiDB-lite"/>
    </source>
</evidence>
<evidence type="ECO:0000256" key="9">
    <source>
        <dbReference type="ARBA" id="ARBA00023132"/>
    </source>
</evidence>
<feature type="compositionally biased region" description="Basic and acidic residues" evidence="11">
    <location>
        <begin position="1926"/>
        <end position="1941"/>
    </location>
</feature>
<dbReference type="PANTHER" id="PTHR23198:SF6">
    <property type="entry name" value="NUCLEAR PORE COMPLEX PROTEIN NUP98-NUP96"/>
    <property type="match status" value="1"/>
</dbReference>
<comment type="caution">
    <text evidence="13">The sequence shown here is derived from an EMBL/GenBank/DDBJ whole genome shotgun (WGS) entry which is preliminary data.</text>
</comment>
<dbReference type="SUPFAM" id="SSF82215">
    <property type="entry name" value="C-terminal autoproteolytic domain of nucleoporin nup98"/>
    <property type="match status" value="1"/>
</dbReference>
<keyword evidence="4" id="KW-0677">Repeat</keyword>
<dbReference type="InterPro" id="IPR036903">
    <property type="entry name" value="Nup98_auto-Pept-S59_dom_sf"/>
</dbReference>
<evidence type="ECO:0000256" key="6">
    <source>
        <dbReference type="ARBA" id="ARBA00022816"/>
    </source>
</evidence>
<evidence type="ECO:0000256" key="4">
    <source>
        <dbReference type="ARBA" id="ARBA00022737"/>
    </source>
</evidence>
<reference evidence="13" key="1">
    <citation type="submission" date="2021-03" db="EMBL/GenBank/DDBJ databases">
        <title>Comparative genomics and phylogenomic investigation of the class Geoglossomycetes provide insights into ecological specialization and systematics.</title>
        <authorList>
            <person name="Melie T."/>
            <person name="Pirro S."/>
            <person name="Miller A.N."/>
            <person name="Quandt A."/>
        </authorList>
    </citation>
    <scope>NUCLEOTIDE SEQUENCE</scope>
    <source>
        <strain evidence="13">CAQ_001_2017</strain>
    </source>
</reference>
<keyword evidence="7" id="KW-0653">Protein transport</keyword>
<protein>
    <recommendedName>
        <fullName evidence="12">Peptidase S59 domain-containing protein</fullName>
    </recommendedName>
</protein>
<dbReference type="GO" id="GO:0000973">
    <property type="term" value="P:post-transcriptional tethering of RNA polymerase II gene DNA at nuclear periphery"/>
    <property type="evidence" value="ECO:0007669"/>
    <property type="project" value="TreeGrafter"/>
</dbReference>
<evidence type="ECO:0000313" key="14">
    <source>
        <dbReference type="Proteomes" id="UP000750711"/>
    </source>
</evidence>
<feature type="region of interest" description="Disordered" evidence="11">
    <location>
        <begin position="1307"/>
        <end position="1330"/>
    </location>
</feature>
<dbReference type="GO" id="GO:0003723">
    <property type="term" value="F:RNA binding"/>
    <property type="evidence" value="ECO:0007669"/>
    <property type="project" value="TreeGrafter"/>
</dbReference>
<feature type="region of interest" description="Disordered" evidence="11">
    <location>
        <begin position="294"/>
        <end position="317"/>
    </location>
</feature>
<keyword evidence="8" id="KW-0811">Translocation</keyword>
<dbReference type="FunFam" id="1.10.10.2360:FF:000001">
    <property type="entry name" value="Nuclear pore complex protein Nup98-Nup96"/>
    <property type="match status" value="1"/>
</dbReference>
<dbReference type="Gene3D" id="3.30.1610.10">
    <property type="entry name" value="Peptidase S59, nucleoporin"/>
    <property type="match status" value="1"/>
</dbReference>
<feature type="compositionally biased region" description="Polar residues" evidence="11">
    <location>
        <begin position="794"/>
        <end position="805"/>
    </location>
</feature>
<dbReference type="GO" id="GO:0008139">
    <property type="term" value="F:nuclear localization sequence binding"/>
    <property type="evidence" value="ECO:0007669"/>
    <property type="project" value="TreeGrafter"/>
</dbReference>
<feature type="region of interest" description="Disordered" evidence="11">
    <location>
        <begin position="783"/>
        <end position="848"/>
    </location>
</feature>
<dbReference type="InterPro" id="IPR007230">
    <property type="entry name" value="Nup98_auto-Pept-S59_dom"/>
</dbReference>
<dbReference type="GO" id="GO:0044614">
    <property type="term" value="C:nuclear pore cytoplasmic filaments"/>
    <property type="evidence" value="ECO:0007669"/>
    <property type="project" value="TreeGrafter"/>
</dbReference>
<comment type="subcellular location">
    <subcellularLocation>
        <location evidence="1">Nucleus</location>
        <location evidence="1">Nuclear pore complex</location>
    </subcellularLocation>
</comment>
<dbReference type="PANTHER" id="PTHR23198">
    <property type="entry name" value="NUCLEOPORIN"/>
    <property type="match status" value="1"/>
</dbReference>
<keyword evidence="9" id="KW-0906">Nuclear pore complex</keyword>
<gene>
    <name evidence="13" type="ORF">GP486_005674</name>
</gene>
<dbReference type="InterPro" id="IPR021967">
    <property type="entry name" value="Nup98_C"/>
</dbReference>
<dbReference type="GO" id="GO:0051028">
    <property type="term" value="P:mRNA transport"/>
    <property type="evidence" value="ECO:0007669"/>
    <property type="project" value="UniProtKB-KW"/>
</dbReference>
<feature type="region of interest" description="Disordered" evidence="11">
    <location>
        <begin position="1248"/>
        <end position="1291"/>
    </location>
</feature>
<feature type="compositionally biased region" description="Polar residues" evidence="11">
    <location>
        <begin position="373"/>
        <end position="406"/>
    </location>
</feature>
<dbReference type="EMBL" id="JAGHQM010001107">
    <property type="protein sequence ID" value="KAH0556405.1"/>
    <property type="molecule type" value="Genomic_DNA"/>
</dbReference>
<keyword evidence="14" id="KW-1185">Reference proteome</keyword>
<feature type="region of interest" description="Disordered" evidence="11">
    <location>
        <begin position="368"/>
        <end position="406"/>
    </location>
</feature>
<dbReference type="Pfam" id="PF12110">
    <property type="entry name" value="Nup96"/>
    <property type="match status" value="1"/>
</dbReference>
<name>A0A9P8L8S9_9PEZI</name>
<sequence>MFGGFGSGSNTGQNTGFGGFGSSSNTGGGFGTPGSTGFGGGNTSGGSLFGNTSGGFGTGGGGFGTNTNAGTSTNLFGAKPSGFGTATTTSGSIFGSGTSTAPTSNAFGGFGSTTTTTPFGGGTTGGNIFASNKSSFGGTNTTGTTGTNIFGGGTGSAFGANASTTSAFPASTALGGTPEQCPGTGGTPFQPFTEKEASITNQYQSISFQQPYQRFSFEELRLADYLQGRRFGNTNNQAGAFGANTGFGGFGSTGAGTGLFGNTTTTGTTPFGGTGTTGAFGSSNQTGALFGQKPAGSIFGATPTSQPSGGLFGTSNTGAGFGNTGNTGGFAATSTGTGLFGATNQNQNKPFAFNNATTGTGTGFSTAGNTNAFGNTQANPSSLFGGATQTSSPFVGNQQQQQPATTNPFGGFGAQNQNTQGQNTGVFGGFGNATTPNKPLFGAVTGTNTGTGLFGSSTTQPQTGTGLFGGASTQGSNLFGGNQQNQTKPGLFGSLTAQPSTNTTTFGVGQAQPNQSGSLFGTSQQNQTKPVGLFGSLGGTNTQQSGGNSLFGGLGGNTSVSNTGGSIFGGLAGQNQQQGSSLFGASQANQQPQQPQTLTASISDTLAYGPNDLFRGLVTPNAQSVGPLATPLSSSQKLKKNAILPQYKINPSASSRLVTPQKQGYGFSYSRYGTPNSISSSASTPAGLSSSLLGGSIGRSLGKSLSTSNLRRSFESDDSVLAPGAFSASGGGRSGTGSLKKLVINRSIRGDLFAAPENVNALPGTEKDGQSDRQRSILKKRVSFEAGTTGGSSNGNIFGQANANGDPSLKQIENGRATSGAEEMGFTRSSTRGKDKSSGATANGSSYPEMEQVTGNELAIVHEDGTPTPTAGGQRIANGVASREDPVAGNYWTKPPIDELKSMPREKLKKVTNFTVGRERCGFVIFDVPADLTTVDLDQICGGIVVIILRSCTVYPDNATKAPPGYGLNLPSTITLYNSWPRGKDRVSPVYETSGPRYKKHIERLMRVGGTKFKNYDKDTGTWTFSVEHYTTYAMDYDDDDDTTEDYTGTSSILSAPPDTPTPKSRTPISQDVSMLGMDTSEIESSDPDDTFDFKKKSKKALPGGFDDEELYVEQAPADEQEYEEDQSFLDDHSVESTSEDIMDEPSGVHDVDTNPTEDESIMAEDRDMVEPCPEHGDSTELQKRVVSPLVKNSGKPSLHSGPRSILKSGTRHRDHDLGSPGRFAQNQVSTISPYIFTHQDAWTEQLQQTVSPKKQDRQALRESQGNVLRETERDGDETPKSKGNASLARSGHAIATSIDLMNSLFGRDQGKKVPKGASTGGKGKGFEWPYAKKPKFHGMDDSSMHTTDRASHEHFKPSWGPDGTIICALTGNAMAIPRKDSQREDGILVHRKRIFAHEGMDLSFAKFAFAGTNLPKTLNHQFENLTEIYVTPDGIPMARTSSDFDFETFYELVLPTLPRGPIEKNIWKLAGILWDGLDQSVSQLTASAGSESGEVREYIEDRLRKDNLTEFWKRLVSDAAVRQIHATESREEAAIAYLSMNNIGEACGVLLDAGNFRLATLVSMIGGDSVMRKDIEEQLTAWRRLKALSEMMDSIRALYELLAGNTCLSEGVKGALEDRAKSFVIPKRFGMDWRQTFGLYLWYAILEEQPLEDAVRLYSRDLEKHSGEIARPIPWFVEQGVPVPWDDGHKSERVDLSWALLKFYADSKTVGSEDKERISLDDILLPHNQELSPLDYRFSWQLQVLFAARGIGSLSPEKADQLTWDYAWQLEILGEWPYALIVLLHLSDPERVARAGRALISRHAAEFGSPEDDAYRLLVERFQIPEVWIWEARALHARSVEHNHVAELDFLLKARNWEEAHSTLYRFVAPTAVVEGNTTLLRRMLSGFTEPDHVAGWMLGGQVYLDYINLLKRREEEDPSPSRAPKPDQEPRKGLPRDNSTDAIVRRLMGALPQMLREERSEGFNLAKVAVQEMSAVVGQYVLKRKDTTSHDAARVLQLPLTEDLCLKNTTEMSLRYYKALMLTPPPPPAASVRTRVR</sequence>
<evidence type="ECO:0000256" key="2">
    <source>
        <dbReference type="ARBA" id="ARBA00008926"/>
    </source>
</evidence>
<keyword evidence="6" id="KW-0509">mRNA transport</keyword>
<dbReference type="InterPro" id="IPR025574">
    <property type="entry name" value="Nucleoporin_FG_rpt"/>
</dbReference>
<keyword evidence="5" id="KW-0068">Autocatalytic cleavage</keyword>